<reference evidence="5 6" key="1">
    <citation type="submission" date="2019-09" db="EMBL/GenBank/DDBJ databases">
        <title>Gimesia benthica sp. nov., a novel bacterium isolated from deep-sea water of the Northwest Indian Ocean.</title>
        <authorList>
            <person name="Dai X."/>
        </authorList>
    </citation>
    <scope>NUCLEOTIDE SEQUENCE [LARGE SCALE GENOMIC DNA]</scope>
    <source>
        <strain evidence="5 6">E7</strain>
    </source>
</reference>
<dbReference type="GO" id="GO:0005886">
    <property type="term" value="C:plasma membrane"/>
    <property type="evidence" value="ECO:0007669"/>
    <property type="project" value="TreeGrafter"/>
</dbReference>
<dbReference type="InterPro" id="IPR043128">
    <property type="entry name" value="Rev_trsase/Diguanyl_cyclase"/>
</dbReference>
<feature type="coiled-coil region" evidence="3">
    <location>
        <begin position="60"/>
        <end position="87"/>
    </location>
</feature>
<dbReference type="GO" id="GO:0043709">
    <property type="term" value="P:cell adhesion involved in single-species biofilm formation"/>
    <property type="evidence" value="ECO:0007669"/>
    <property type="project" value="TreeGrafter"/>
</dbReference>
<accession>A0A6I6AHZ9</accession>
<evidence type="ECO:0000313" key="6">
    <source>
        <dbReference type="Proteomes" id="UP000427281"/>
    </source>
</evidence>
<dbReference type="EMBL" id="CP043930">
    <property type="protein sequence ID" value="QGQ26047.1"/>
    <property type="molecule type" value="Genomic_DNA"/>
</dbReference>
<evidence type="ECO:0000256" key="1">
    <source>
        <dbReference type="ARBA" id="ARBA00012528"/>
    </source>
</evidence>
<organism evidence="5 6">
    <name type="scientific">Gimesia benthica</name>
    <dbReference type="NCBI Taxonomy" id="2608982"/>
    <lineage>
        <taxon>Bacteria</taxon>
        <taxon>Pseudomonadati</taxon>
        <taxon>Planctomycetota</taxon>
        <taxon>Planctomycetia</taxon>
        <taxon>Planctomycetales</taxon>
        <taxon>Planctomycetaceae</taxon>
        <taxon>Gimesia</taxon>
    </lineage>
</organism>
<dbReference type="SMART" id="SM00267">
    <property type="entry name" value="GGDEF"/>
    <property type="match status" value="1"/>
</dbReference>
<gene>
    <name evidence="5" type="ORF">F1728_26705</name>
</gene>
<dbReference type="GO" id="GO:0052621">
    <property type="term" value="F:diguanylate cyclase activity"/>
    <property type="evidence" value="ECO:0007669"/>
    <property type="project" value="UniProtKB-EC"/>
</dbReference>
<dbReference type="InterPro" id="IPR003018">
    <property type="entry name" value="GAF"/>
</dbReference>
<dbReference type="Proteomes" id="UP000427281">
    <property type="component" value="Chromosome"/>
</dbReference>
<keyword evidence="6" id="KW-1185">Reference proteome</keyword>
<dbReference type="SUPFAM" id="SSF55073">
    <property type="entry name" value="Nucleotide cyclase"/>
    <property type="match status" value="1"/>
</dbReference>
<evidence type="ECO:0000313" key="5">
    <source>
        <dbReference type="EMBL" id="QGQ26047.1"/>
    </source>
</evidence>
<evidence type="ECO:0000256" key="2">
    <source>
        <dbReference type="ARBA" id="ARBA00034247"/>
    </source>
</evidence>
<dbReference type="EC" id="2.7.7.65" evidence="1"/>
<dbReference type="Gene3D" id="3.30.70.270">
    <property type="match status" value="1"/>
</dbReference>
<sequence>MEKFYSFSQIFRKRRAPLYFLIASIIEVFTNHVASGASSASVLAIASVCLLQYVVYTMKMSAVRKENAEFQQHYHDVEEELNDVQSDRAMTLIENHILREFVAQSEFDQTIDLLLKRYVPSIREGLGLYLNRVNDEFKVRDSRGITRNSKAVFEFDERQLKQLKTQNVIILRGQELRNSKIYQCFDEQDKPRIHKLCLLAVYDKNAISGVFLTTNLYPDGVDEQQQIKLAKRLLVCVSRNIVKNQDYESYRFELRVTREQLELRALADQQFKTPVIMLEEFLDRLRQLTNSSRASLFLSTPHDFSNCKSIVDCGMTLQAGVKTRWKEHELTLVRLGLNSGENTSLSGEQLENHGVRSLIGAALVSPLITNRKRIGAICLTNQECQPFDERALRLISWASQFLSNTLLKVLNHANIEKQARQDGLTGLVNRRSFDELIDNAFGRAQAAQSACSLILIDLDHFKSINDTYGHQAGDEVLRRVARILQDRIKEIRSSDNVIAARYGGEELAILLPEIGLAGAERIAEVIRHSIETAIIEFNATRIPVTASLGLSTYTSQAMESVQTLVAAADGALYQAKSDGRNRVCSLTSAPV</sequence>
<dbReference type="CDD" id="cd01949">
    <property type="entry name" value="GGDEF"/>
    <property type="match status" value="1"/>
</dbReference>
<dbReference type="FunFam" id="3.30.70.270:FF:000001">
    <property type="entry name" value="Diguanylate cyclase domain protein"/>
    <property type="match status" value="1"/>
</dbReference>
<dbReference type="SUPFAM" id="SSF55781">
    <property type="entry name" value="GAF domain-like"/>
    <property type="match status" value="1"/>
</dbReference>
<feature type="domain" description="GGDEF" evidence="4">
    <location>
        <begin position="449"/>
        <end position="588"/>
    </location>
</feature>
<dbReference type="GO" id="GO:1902201">
    <property type="term" value="P:negative regulation of bacterial-type flagellum-dependent cell motility"/>
    <property type="evidence" value="ECO:0007669"/>
    <property type="project" value="TreeGrafter"/>
</dbReference>
<dbReference type="Pfam" id="PF01590">
    <property type="entry name" value="GAF"/>
    <property type="match status" value="1"/>
</dbReference>
<dbReference type="NCBIfam" id="TIGR00254">
    <property type="entry name" value="GGDEF"/>
    <property type="match status" value="1"/>
</dbReference>
<protein>
    <recommendedName>
        <fullName evidence="1">diguanylate cyclase</fullName>
        <ecNumber evidence="1">2.7.7.65</ecNumber>
    </recommendedName>
</protein>
<name>A0A6I6AHZ9_9PLAN</name>
<dbReference type="InterPro" id="IPR000160">
    <property type="entry name" value="GGDEF_dom"/>
</dbReference>
<dbReference type="PROSITE" id="PS50887">
    <property type="entry name" value="GGDEF"/>
    <property type="match status" value="1"/>
</dbReference>
<dbReference type="PANTHER" id="PTHR45138">
    <property type="entry name" value="REGULATORY COMPONENTS OF SENSORY TRANSDUCTION SYSTEM"/>
    <property type="match status" value="1"/>
</dbReference>
<dbReference type="InterPro" id="IPR050469">
    <property type="entry name" value="Diguanylate_Cyclase"/>
</dbReference>
<evidence type="ECO:0000256" key="3">
    <source>
        <dbReference type="SAM" id="Coils"/>
    </source>
</evidence>
<dbReference type="PANTHER" id="PTHR45138:SF9">
    <property type="entry name" value="DIGUANYLATE CYCLASE DGCM-RELATED"/>
    <property type="match status" value="1"/>
</dbReference>
<comment type="catalytic activity">
    <reaction evidence="2">
        <text>2 GTP = 3',3'-c-di-GMP + 2 diphosphate</text>
        <dbReference type="Rhea" id="RHEA:24898"/>
        <dbReference type="ChEBI" id="CHEBI:33019"/>
        <dbReference type="ChEBI" id="CHEBI:37565"/>
        <dbReference type="ChEBI" id="CHEBI:58805"/>
        <dbReference type="EC" id="2.7.7.65"/>
    </reaction>
</comment>
<dbReference type="AlphaFoldDB" id="A0A6I6AHZ9"/>
<dbReference type="InterPro" id="IPR029787">
    <property type="entry name" value="Nucleotide_cyclase"/>
</dbReference>
<dbReference type="KEGG" id="gim:F1728_26705"/>
<evidence type="ECO:0000259" key="4">
    <source>
        <dbReference type="PROSITE" id="PS50887"/>
    </source>
</evidence>
<keyword evidence="3" id="KW-0175">Coiled coil</keyword>
<dbReference type="Pfam" id="PF00990">
    <property type="entry name" value="GGDEF"/>
    <property type="match status" value="1"/>
</dbReference>
<proteinExistence type="predicted"/>